<sequence>MKNLKNIIKCAAFDIDGTILPNGNTKFSQKTIDAFSLLRKNGIVSILATAREFSTICDFLEQLKPDYFIGANGSFILDCNKNEIIYEVGLNLNEVKMLYDEFYNDNFNFIITDVNKSYYSKNTNLYTWFIRPNISKYEELDFNKIIDKRIYVITLSGENISNKVDLINDFINKNNLNMEINSTWSRGIFIGPKKTTKSSTLELLTKKIGYSNDNLIAFGDSSNDFEMIRDAVYGVAMERANWRIKSVADDVALDCEYDGAYLKLKELKLI</sequence>
<gene>
    <name evidence="1" type="ORF">FRW55_03905</name>
</gene>
<organism evidence="1 2">
    <name type="scientific">Mycoplasma anserisalpingitidis</name>
    <dbReference type="NCBI Taxonomy" id="519450"/>
    <lineage>
        <taxon>Bacteria</taxon>
        <taxon>Bacillati</taxon>
        <taxon>Mycoplasmatota</taxon>
        <taxon>Mollicutes</taxon>
        <taxon>Mycoplasmataceae</taxon>
        <taxon>Mycoplasma</taxon>
    </lineage>
</organism>
<dbReference type="NCBIfam" id="NF045966">
    <property type="entry name" value="YcsE_rel_Pase"/>
    <property type="match status" value="1"/>
</dbReference>
<dbReference type="Proteomes" id="UP000318927">
    <property type="component" value="Chromosome"/>
</dbReference>
<dbReference type="NCBIfam" id="TIGR00099">
    <property type="entry name" value="Cof-subfamily"/>
    <property type="match status" value="1"/>
</dbReference>
<dbReference type="PANTHER" id="PTHR10000">
    <property type="entry name" value="PHOSPHOSERINE PHOSPHATASE"/>
    <property type="match status" value="1"/>
</dbReference>
<dbReference type="Pfam" id="PF08282">
    <property type="entry name" value="Hydrolase_3"/>
    <property type="match status" value="1"/>
</dbReference>
<dbReference type="GO" id="GO:0005829">
    <property type="term" value="C:cytosol"/>
    <property type="evidence" value="ECO:0007669"/>
    <property type="project" value="TreeGrafter"/>
</dbReference>
<dbReference type="SUPFAM" id="SSF56784">
    <property type="entry name" value="HAD-like"/>
    <property type="match status" value="1"/>
</dbReference>
<dbReference type="PROSITE" id="PS01229">
    <property type="entry name" value="COF_2"/>
    <property type="match status" value="1"/>
</dbReference>
<dbReference type="Gene3D" id="3.30.1240.10">
    <property type="match status" value="1"/>
</dbReference>
<dbReference type="Gene3D" id="3.40.50.1000">
    <property type="entry name" value="HAD superfamily/HAD-like"/>
    <property type="match status" value="1"/>
</dbReference>
<evidence type="ECO:0000313" key="2">
    <source>
        <dbReference type="Proteomes" id="UP000318927"/>
    </source>
</evidence>
<keyword evidence="2" id="KW-1185">Reference proteome</keyword>
<name>A0A5B8K0W1_9MOLU</name>
<dbReference type="GO" id="GO:0016791">
    <property type="term" value="F:phosphatase activity"/>
    <property type="evidence" value="ECO:0007669"/>
    <property type="project" value="UniProtKB-ARBA"/>
</dbReference>
<dbReference type="AlphaFoldDB" id="A0A5B8K0W1"/>
<dbReference type="KEGG" id="mans:FRW55_03905"/>
<dbReference type="GO" id="GO:0000287">
    <property type="term" value="F:magnesium ion binding"/>
    <property type="evidence" value="ECO:0007669"/>
    <property type="project" value="TreeGrafter"/>
</dbReference>
<dbReference type="PANTHER" id="PTHR10000:SF8">
    <property type="entry name" value="HAD SUPERFAMILY HYDROLASE-LIKE, TYPE 3"/>
    <property type="match status" value="1"/>
</dbReference>
<proteinExistence type="predicted"/>
<protein>
    <submittedName>
        <fullName evidence="1">HAD family phosphatase</fullName>
    </submittedName>
</protein>
<dbReference type="OrthoDB" id="388819at2"/>
<dbReference type="RefSeq" id="WP_146368801.1">
    <property type="nucleotide sequence ID" value="NZ_CP042295.1"/>
</dbReference>
<dbReference type="InterPro" id="IPR006379">
    <property type="entry name" value="HAD-SF_hydro_IIB"/>
</dbReference>
<dbReference type="InterPro" id="IPR036412">
    <property type="entry name" value="HAD-like_sf"/>
</dbReference>
<dbReference type="InterPro" id="IPR023214">
    <property type="entry name" value="HAD_sf"/>
</dbReference>
<dbReference type="InterPro" id="IPR000150">
    <property type="entry name" value="Cof"/>
</dbReference>
<evidence type="ECO:0000313" key="1">
    <source>
        <dbReference type="EMBL" id="QDY87278.1"/>
    </source>
</evidence>
<accession>A0A5B8K0W1</accession>
<dbReference type="EMBL" id="CP042295">
    <property type="protein sequence ID" value="QDY87278.1"/>
    <property type="molecule type" value="Genomic_DNA"/>
</dbReference>
<reference evidence="1 2" key="1">
    <citation type="journal article" date="2019" name="Microbiol. Resour. Announc.">
        <title>Complete Genome Sequences of Three Mycoplasma anserisalpingitis (Mycoplasma sp. 1220) Strains.</title>
        <authorList>
            <person name="Grozner D."/>
            <person name="Forro B."/>
            <person name="Kovacs A.B."/>
            <person name="Marton S."/>
            <person name="Banyai K."/>
            <person name="Kreizinger Z."/>
            <person name="Sulyok K.M."/>
            <person name="Gyuranecz M."/>
        </authorList>
    </citation>
    <scope>NUCLEOTIDE SEQUENCE [LARGE SCALE GENOMIC DNA]</scope>
    <source>
        <strain evidence="1 2">ATCC:BAA-2147</strain>
    </source>
</reference>
<dbReference type="NCBIfam" id="TIGR01484">
    <property type="entry name" value="HAD-SF-IIB"/>
    <property type="match status" value="1"/>
</dbReference>